<dbReference type="GO" id="GO:0006935">
    <property type="term" value="P:chemotaxis"/>
    <property type="evidence" value="ECO:0007669"/>
    <property type="project" value="InterPro"/>
</dbReference>
<dbReference type="Pfam" id="PF00015">
    <property type="entry name" value="MCPsignal"/>
    <property type="match status" value="1"/>
</dbReference>
<evidence type="ECO:0000256" key="4">
    <source>
        <dbReference type="ARBA" id="ARBA00022692"/>
    </source>
</evidence>
<evidence type="ECO:0000256" key="9">
    <source>
        <dbReference type="PROSITE-ProRule" id="PRU00284"/>
    </source>
</evidence>
<dbReference type="SUPFAM" id="SSF58104">
    <property type="entry name" value="Methyl-accepting chemotaxis protein (MCP) signaling domain"/>
    <property type="match status" value="1"/>
</dbReference>
<evidence type="ECO:0000256" key="3">
    <source>
        <dbReference type="ARBA" id="ARBA00022481"/>
    </source>
</evidence>
<evidence type="ECO:0000259" key="11">
    <source>
        <dbReference type="PROSITE" id="PS50111"/>
    </source>
</evidence>
<dbReference type="SMART" id="SM00283">
    <property type="entry name" value="MA"/>
    <property type="match status" value="1"/>
</dbReference>
<dbReference type="PANTHER" id="PTHR32089:SF112">
    <property type="entry name" value="LYSOZYME-LIKE PROTEIN-RELATED"/>
    <property type="match status" value="1"/>
</dbReference>
<dbReference type="PROSITE" id="PS50885">
    <property type="entry name" value="HAMP"/>
    <property type="match status" value="1"/>
</dbReference>
<dbReference type="InterPro" id="IPR024478">
    <property type="entry name" value="HlyB_4HB_MCP"/>
</dbReference>
<dbReference type="AlphaFoldDB" id="A0A0A1YEL4"/>
<evidence type="ECO:0000313" key="14">
    <source>
        <dbReference type="Proteomes" id="UP000030063"/>
    </source>
</evidence>
<evidence type="ECO:0000256" key="5">
    <source>
        <dbReference type="ARBA" id="ARBA00022989"/>
    </source>
</evidence>
<dbReference type="PRINTS" id="PR00260">
    <property type="entry name" value="CHEMTRNSDUCR"/>
</dbReference>
<dbReference type="GO" id="GO:0007165">
    <property type="term" value="P:signal transduction"/>
    <property type="evidence" value="ECO:0007669"/>
    <property type="project" value="UniProtKB-KW"/>
</dbReference>
<evidence type="ECO:0000256" key="2">
    <source>
        <dbReference type="ARBA" id="ARBA00022475"/>
    </source>
</evidence>
<dbReference type="STRING" id="1395571.TMS3_0118835"/>
<dbReference type="eggNOG" id="COG0840">
    <property type="taxonomic scope" value="Bacteria"/>
</dbReference>
<evidence type="ECO:0000256" key="10">
    <source>
        <dbReference type="SAM" id="Phobius"/>
    </source>
</evidence>
<keyword evidence="2" id="KW-1003">Cell membrane</keyword>
<dbReference type="InterPro" id="IPR004089">
    <property type="entry name" value="MCPsignal_dom"/>
</dbReference>
<sequence>MTNFLTSLSIKKQLLIFTLVYLVLIAGLSALGFLNLRVVKSGSDAMYENYVAGIINLTSARHASTEVYLWQKQHIISPDDAAMREAEEGNSENIAEMDHYVALFRETLDPGREAELFDALLEDWASLKKINRKVIELSKNNQDQEADQLSRNAYYPVYKELITGMTDILTANVEGAAGRHQQSANVYDSAISEMVITAIVAFIISLGLFQVSNKVLAGRLLRLQQDIEDIETTKDLTRTNVITGQDEIALVAHSYFRMTRSIAELVQQIKQTSQQLNQTSTLLGDIANTASEQTNASGDRLTQIATAAQEMTFTVAEIARSATDASDAANVADTQSTNGRQVVDSTIATIHNLSGEMSKASQAVASVKLQSEAIGKVLEVIGGVAEQTNLLALNAAIEAARAGEQGRGFAVVADEVRTLAQRTAESTQEIASTIEGLQAETNQTVAAINRTLQEVQQCVEQAGQAGQALTEIGVSIESMNGMNMKIATATEEQRTVSEDIGKQAAEANELALEAATNVAQVNQTSIELARASTRLNELVNQFTT</sequence>
<feature type="transmembrane region" description="Helical" evidence="10">
    <location>
        <begin position="14"/>
        <end position="36"/>
    </location>
</feature>
<name>A0A0A1YEL4_9PSED</name>
<evidence type="ECO:0000256" key="1">
    <source>
        <dbReference type="ARBA" id="ARBA00004651"/>
    </source>
</evidence>
<feature type="domain" description="HAMP" evidence="12">
    <location>
        <begin position="214"/>
        <end position="267"/>
    </location>
</feature>
<dbReference type="RefSeq" id="WP_025166752.1">
    <property type="nucleotide sequence ID" value="NZ_AWSQ01000006.1"/>
</dbReference>
<organism evidence="13 14">
    <name type="scientific">Pseudomonas taeanensis MS-3</name>
    <dbReference type="NCBI Taxonomy" id="1395571"/>
    <lineage>
        <taxon>Bacteria</taxon>
        <taxon>Pseudomonadati</taxon>
        <taxon>Pseudomonadota</taxon>
        <taxon>Gammaproteobacteria</taxon>
        <taxon>Pseudomonadales</taxon>
        <taxon>Pseudomonadaceae</taxon>
        <taxon>Pseudomonas</taxon>
    </lineage>
</organism>
<dbReference type="FunFam" id="1.10.287.950:FF:000001">
    <property type="entry name" value="Methyl-accepting chemotaxis sensory transducer"/>
    <property type="match status" value="1"/>
</dbReference>
<dbReference type="OrthoDB" id="2489132at2"/>
<reference evidence="13 14" key="1">
    <citation type="journal article" date="2014" name="Genome Announc.">
        <title>Draft Genome Sequence of Petroleum Oil-Degrading Marine Bacterium Pseudomonas taeanensis Strain MS-3, Isolated from a Crude Oil-Contaminated Seashore.</title>
        <authorList>
            <person name="Lee S.Y."/>
            <person name="Kim S.H."/>
            <person name="Lee D.G."/>
            <person name="Shin S."/>
            <person name="Yun S.H."/>
            <person name="Choi C.W."/>
            <person name="Chung Y.H."/>
            <person name="Choi J.S."/>
            <person name="Kahng H.Y."/>
            <person name="Kim S.I."/>
        </authorList>
    </citation>
    <scope>NUCLEOTIDE SEQUENCE [LARGE SCALE GENOMIC DNA]</scope>
    <source>
        <strain evidence="13 14">MS-3</strain>
    </source>
</reference>
<dbReference type="GO" id="GO:0005886">
    <property type="term" value="C:plasma membrane"/>
    <property type="evidence" value="ECO:0007669"/>
    <property type="project" value="UniProtKB-SubCell"/>
</dbReference>
<feature type="transmembrane region" description="Helical" evidence="10">
    <location>
        <begin position="190"/>
        <end position="209"/>
    </location>
</feature>
<evidence type="ECO:0008006" key="15">
    <source>
        <dbReference type="Google" id="ProtNLM"/>
    </source>
</evidence>
<dbReference type="InterPro" id="IPR003660">
    <property type="entry name" value="HAMP_dom"/>
</dbReference>
<dbReference type="PANTHER" id="PTHR32089">
    <property type="entry name" value="METHYL-ACCEPTING CHEMOTAXIS PROTEIN MCPB"/>
    <property type="match status" value="1"/>
</dbReference>
<feature type="domain" description="Methyl-accepting transducer" evidence="11">
    <location>
        <begin position="272"/>
        <end position="508"/>
    </location>
</feature>
<dbReference type="CDD" id="cd11386">
    <property type="entry name" value="MCP_signal"/>
    <property type="match status" value="1"/>
</dbReference>
<comment type="caution">
    <text evidence="13">The sequence shown here is derived from an EMBL/GenBank/DDBJ whole genome shotgun (WGS) entry which is preliminary data.</text>
</comment>
<dbReference type="Gene3D" id="1.10.287.950">
    <property type="entry name" value="Methyl-accepting chemotaxis protein"/>
    <property type="match status" value="1"/>
</dbReference>
<keyword evidence="3" id="KW-0488">Methylation</keyword>
<accession>A0A0A1YEL4</accession>
<dbReference type="Pfam" id="PF12729">
    <property type="entry name" value="4HB_MCP_1"/>
    <property type="match status" value="1"/>
</dbReference>
<evidence type="ECO:0000313" key="13">
    <source>
        <dbReference type="EMBL" id="KFX68302.1"/>
    </source>
</evidence>
<dbReference type="InterPro" id="IPR004090">
    <property type="entry name" value="Chemotax_Me-accpt_rcpt"/>
</dbReference>
<comment type="similarity">
    <text evidence="8">Belongs to the methyl-accepting chemotaxis (MCP) protein family.</text>
</comment>
<keyword evidence="5 10" id="KW-1133">Transmembrane helix</keyword>
<dbReference type="PROSITE" id="PS50111">
    <property type="entry name" value="CHEMOTAXIS_TRANSDUC_2"/>
    <property type="match status" value="1"/>
</dbReference>
<dbReference type="EMBL" id="AWSQ01000006">
    <property type="protein sequence ID" value="KFX68302.1"/>
    <property type="molecule type" value="Genomic_DNA"/>
</dbReference>
<protein>
    <recommendedName>
        <fullName evidence="15">Chemotaxis protein</fullName>
    </recommendedName>
</protein>
<keyword evidence="6 10" id="KW-0472">Membrane</keyword>
<dbReference type="GO" id="GO:0004888">
    <property type="term" value="F:transmembrane signaling receptor activity"/>
    <property type="evidence" value="ECO:0007669"/>
    <property type="project" value="InterPro"/>
</dbReference>
<evidence type="ECO:0000259" key="12">
    <source>
        <dbReference type="PROSITE" id="PS50885"/>
    </source>
</evidence>
<evidence type="ECO:0000256" key="6">
    <source>
        <dbReference type="ARBA" id="ARBA00023136"/>
    </source>
</evidence>
<gene>
    <name evidence="13" type="ORF">TMS3_0118835</name>
</gene>
<evidence type="ECO:0000256" key="8">
    <source>
        <dbReference type="ARBA" id="ARBA00029447"/>
    </source>
</evidence>
<evidence type="ECO:0000256" key="7">
    <source>
        <dbReference type="ARBA" id="ARBA00023224"/>
    </source>
</evidence>
<keyword evidence="4 10" id="KW-0812">Transmembrane</keyword>
<proteinExistence type="inferred from homology"/>
<keyword evidence="14" id="KW-1185">Reference proteome</keyword>
<keyword evidence="7 9" id="KW-0807">Transducer</keyword>
<dbReference type="Proteomes" id="UP000030063">
    <property type="component" value="Unassembled WGS sequence"/>
</dbReference>
<comment type="subcellular location">
    <subcellularLocation>
        <location evidence="1">Cell membrane</location>
        <topology evidence="1">Multi-pass membrane protein</topology>
    </subcellularLocation>
</comment>